<dbReference type="AlphaFoldDB" id="A0A6J4RZ27"/>
<feature type="non-terminal residue" evidence="2">
    <location>
        <position position="135"/>
    </location>
</feature>
<feature type="compositionally biased region" description="Basic residues" evidence="1">
    <location>
        <begin position="34"/>
        <end position="50"/>
    </location>
</feature>
<evidence type="ECO:0000313" key="2">
    <source>
        <dbReference type="EMBL" id="CAA9485696.1"/>
    </source>
</evidence>
<feature type="region of interest" description="Disordered" evidence="1">
    <location>
        <begin position="1"/>
        <end position="135"/>
    </location>
</feature>
<protein>
    <submittedName>
        <fullName evidence="2">PTS system permease (IIAMan), nitrogen regulatory IIA protein</fullName>
    </submittedName>
</protein>
<gene>
    <name evidence="2" type="ORF">AVDCRST_MAG91-262</name>
</gene>
<organism evidence="2">
    <name type="scientific">uncultured Sphingomonadaceae bacterium</name>
    <dbReference type="NCBI Taxonomy" id="169976"/>
    <lineage>
        <taxon>Bacteria</taxon>
        <taxon>Pseudomonadati</taxon>
        <taxon>Pseudomonadota</taxon>
        <taxon>Alphaproteobacteria</taxon>
        <taxon>Sphingomonadales</taxon>
        <taxon>Sphingomonadaceae</taxon>
        <taxon>environmental samples</taxon>
    </lineage>
</organism>
<accession>A0A6J4RZ27</accession>
<feature type="non-terminal residue" evidence="2">
    <location>
        <position position="1"/>
    </location>
</feature>
<feature type="compositionally biased region" description="Basic and acidic residues" evidence="1">
    <location>
        <begin position="76"/>
        <end position="109"/>
    </location>
</feature>
<evidence type="ECO:0000256" key="1">
    <source>
        <dbReference type="SAM" id="MobiDB-lite"/>
    </source>
</evidence>
<reference evidence="2" key="1">
    <citation type="submission" date="2020-02" db="EMBL/GenBank/DDBJ databases">
        <authorList>
            <person name="Meier V. D."/>
        </authorList>
    </citation>
    <scope>NUCLEOTIDE SEQUENCE</scope>
    <source>
        <strain evidence="2">AVDCRST_MAG91</strain>
    </source>
</reference>
<feature type="compositionally biased region" description="Basic residues" evidence="1">
    <location>
        <begin position="11"/>
        <end position="21"/>
    </location>
</feature>
<name>A0A6J4RZ27_9SPHN</name>
<dbReference type="EMBL" id="CADCVX010000065">
    <property type="protein sequence ID" value="CAA9485696.1"/>
    <property type="molecule type" value="Genomic_DNA"/>
</dbReference>
<proteinExistence type="predicted"/>
<sequence length="135" mass="14864">DWIGVGDARPARARVRRRHGACRGAAGGGGRDLHRTRRRHGSAARRHRAGDRRDQPRRGRDHADRSVRGDAVQPRHLADEVERCRGDRGRQPADADPAGRRAPDEADQGRRRRPAGGGTQIYIGRVRGARRGGGL</sequence>
<feature type="compositionally biased region" description="Basic and acidic residues" evidence="1">
    <location>
        <begin position="51"/>
        <end position="68"/>
    </location>
</feature>